<dbReference type="InterPro" id="IPR032818">
    <property type="entry name" value="DedA-like"/>
</dbReference>
<keyword evidence="10" id="KW-1185">Reference proteome</keyword>
<organism evidence="9 10">
    <name type="scientific">Pseudanabaena yagii GIHE-NHR1</name>
    <dbReference type="NCBI Taxonomy" id="2722753"/>
    <lineage>
        <taxon>Bacteria</taxon>
        <taxon>Bacillati</taxon>
        <taxon>Cyanobacteriota</taxon>
        <taxon>Cyanophyceae</taxon>
        <taxon>Pseudanabaenales</taxon>
        <taxon>Pseudanabaenaceae</taxon>
        <taxon>Pseudanabaena</taxon>
        <taxon>Pseudanabaena yagii</taxon>
    </lineage>
</organism>
<dbReference type="PANTHER" id="PTHR30353">
    <property type="entry name" value="INNER MEMBRANE PROTEIN DEDA-RELATED"/>
    <property type="match status" value="1"/>
</dbReference>
<keyword evidence="6 7" id="KW-0472">Membrane</keyword>
<evidence type="ECO:0000256" key="1">
    <source>
        <dbReference type="ARBA" id="ARBA00004651"/>
    </source>
</evidence>
<dbReference type="RefSeq" id="WP_169363135.1">
    <property type="nucleotide sequence ID" value="NZ_JAAVJL010000001.1"/>
</dbReference>
<evidence type="ECO:0000313" key="10">
    <source>
        <dbReference type="Proteomes" id="UP000738376"/>
    </source>
</evidence>
<keyword evidence="4 7" id="KW-0812">Transmembrane</keyword>
<protein>
    <submittedName>
        <fullName evidence="9">DedA family protein</fullName>
    </submittedName>
</protein>
<comment type="subcellular location">
    <subcellularLocation>
        <location evidence="1 7">Cell membrane</location>
        <topology evidence="1 7">Multi-pass membrane protein</topology>
    </subcellularLocation>
</comment>
<evidence type="ECO:0000256" key="7">
    <source>
        <dbReference type="RuleBase" id="RU367016"/>
    </source>
</evidence>
<evidence type="ECO:0000313" key="9">
    <source>
        <dbReference type="EMBL" id="NMF58207.1"/>
    </source>
</evidence>
<comment type="similarity">
    <text evidence="2 7">Belongs to the DedA family.</text>
</comment>
<dbReference type="EMBL" id="JAAVJL010000001">
    <property type="protein sequence ID" value="NMF58207.1"/>
    <property type="molecule type" value="Genomic_DNA"/>
</dbReference>
<proteinExistence type="inferred from homology"/>
<dbReference type="InterPro" id="IPR032816">
    <property type="entry name" value="VTT_dom"/>
</dbReference>
<reference evidence="9 10" key="1">
    <citation type="submission" date="2020-03" db="EMBL/GenBank/DDBJ databases">
        <title>Draft Genome Sequence of 2-Methylisoborneol Producing Pseudanabaena yagii Strain GIHE-NHR1 Isolated from North Han River in South Korea.</title>
        <authorList>
            <person name="Jeong J."/>
        </authorList>
    </citation>
    <scope>NUCLEOTIDE SEQUENCE [LARGE SCALE GENOMIC DNA]</scope>
    <source>
        <strain evidence="9 10">GIHE-NHR1</strain>
    </source>
</reference>
<feature type="transmembrane region" description="Helical" evidence="7">
    <location>
        <begin position="175"/>
        <end position="196"/>
    </location>
</feature>
<feature type="transmembrane region" description="Helical" evidence="7">
    <location>
        <begin position="146"/>
        <end position="169"/>
    </location>
</feature>
<name>A0ABX1LQ31_9CYAN</name>
<evidence type="ECO:0000256" key="3">
    <source>
        <dbReference type="ARBA" id="ARBA00022475"/>
    </source>
</evidence>
<accession>A0ABX1LQ31</accession>
<evidence type="ECO:0000256" key="2">
    <source>
        <dbReference type="ARBA" id="ARBA00010792"/>
    </source>
</evidence>
<evidence type="ECO:0000256" key="6">
    <source>
        <dbReference type="ARBA" id="ARBA00023136"/>
    </source>
</evidence>
<feature type="transmembrane region" description="Helical" evidence="7">
    <location>
        <begin position="20"/>
        <end position="38"/>
    </location>
</feature>
<keyword evidence="5 7" id="KW-1133">Transmembrane helix</keyword>
<feature type="domain" description="VTT" evidence="8">
    <location>
        <begin position="38"/>
        <end position="163"/>
    </location>
</feature>
<gene>
    <name evidence="9" type="ORF">HC246_09280</name>
</gene>
<evidence type="ECO:0000259" key="8">
    <source>
        <dbReference type="Pfam" id="PF09335"/>
    </source>
</evidence>
<comment type="caution">
    <text evidence="9">The sequence shown here is derived from an EMBL/GenBank/DDBJ whole genome shotgun (WGS) entry which is preliminary data.</text>
</comment>
<dbReference type="Pfam" id="PF09335">
    <property type="entry name" value="VTT_dom"/>
    <property type="match status" value="1"/>
</dbReference>
<keyword evidence="3 7" id="KW-1003">Cell membrane</keyword>
<feature type="transmembrane region" description="Helical" evidence="7">
    <location>
        <begin position="44"/>
        <end position="72"/>
    </location>
</feature>
<evidence type="ECO:0000256" key="4">
    <source>
        <dbReference type="ARBA" id="ARBA00022692"/>
    </source>
</evidence>
<dbReference type="Proteomes" id="UP000738376">
    <property type="component" value="Unassembled WGS sequence"/>
</dbReference>
<sequence length="201" mass="21986">MNILEPKQLVESLGSVGGHLAIWAIIFAESGLLVGFFLPGDSLLFAAGFLASIGKLNIFALIIGCFFCAVLGDNVGYATGKRFGHKLFSREDSIFFHKKHIIKAQNFYDKHGKKTIILARFLPVVRTFAPIVAGIGKMDYATFFKFNLIGGFIWTSGLSLLGYGLGNVIPDVDKYLLPITIAIVVISVVPSLLHLLPEREK</sequence>
<evidence type="ECO:0000256" key="5">
    <source>
        <dbReference type="ARBA" id="ARBA00022989"/>
    </source>
</evidence>
<dbReference type="PANTHER" id="PTHR30353:SF0">
    <property type="entry name" value="TRANSMEMBRANE PROTEIN"/>
    <property type="match status" value="1"/>
</dbReference>